<proteinExistence type="predicted"/>
<dbReference type="EMBL" id="JAAZWO010000055">
    <property type="protein sequence ID" value="MBC2400177.1"/>
    <property type="molecule type" value="Genomic_DNA"/>
</dbReference>
<evidence type="ECO:0000256" key="1">
    <source>
        <dbReference type="SAM" id="Coils"/>
    </source>
</evidence>
<sequence>MAIKDSITMGISKIAKTVGDGAATVAKKSGEFVEISKLNLNISTEKENIDKLYQKIGEIVYDKYKNGEIIDVELEESCRSIVDANERIESIEEKIKAIKSKKEESTDEDLKEESCTQCGCGNLEDEIVENCEGSSCNFQEPNKEDDLMK</sequence>
<dbReference type="Proteomes" id="UP000563151">
    <property type="component" value="Unassembled WGS sequence"/>
</dbReference>
<organism evidence="2 3">
    <name type="scientific">Clostridium tetanomorphum</name>
    <dbReference type="NCBI Taxonomy" id="1553"/>
    <lineage>
        <taxon>Bacteria</taxon>
        <taxon>Bacillati</taxon>
        <taxon>Bacillota</taxon>
        <taxon>Clostridia</taxon>
        <taxon>Eubacteriales</taxon>
        <taxon>Clostridiaceae</taxon>
        <taxon>Clostridium</taxon>
    </lineage>
</organism>
<dbReference type="AlphaFoldDB" id="A0A923EDL5"/>
<feature type="coiled-coil region" evidence="1">
    <location>
        <begin position="35"/>
        <end position="108"/>
    </location>
</feature>
<comment type="caution">
    <text evidence="2">The sequence shown here is derived from an EMBL/GenBank/DDBJ whole genome shotgun (WGS) entry which is preliminary data.</text>
</comment>
<gene>
    <name evidence="2" type="ORF">HGG79_20865</name>
</gene>
<accession>A0A923EDL5</accession>
<evidence type="ECO:0000313" key="3">
    <source>
        <dbReference type="Proteomes" id="UP000563151"/>
    </source>
</evidence>
<keyword evidence="3" id="KW-1185">Reference proteome</keyword>
<reference evidence="2 3" key="1">
    <citation type="submission" date="2020-04" db="EMBL/GenBank/DDBJ databases">
        <title>Genomic insights into acetone-butanol-ethanol (ABE) fermentation by sequencing solventogenic clostridia strains.</title>
        <authorList>
            <person name="Brown S."/>
        </authorList>
    </citation>
    <scope>NUCLEOTIDE SEQUENCE [LARGE SCALE GENOMIC DNA]</scope>
    <source>
        <strain evidence="2 3">DJ011</strain>
    </source>
</reference>
<name>A0A923EDL5_CLOTT</name>
<protein>
    <submittedName>
        <fullName evidence="2">Uncharacterized protein</fullName>
    </submittedName>
</protein>
<evidence type="ECO:0000313" key="2">
    <source>
        <dbReference type="EMBL" id="MBC2400177.1"/>
    </source>
</evidence>
<keyword evidence="1" id="KW-0175">Coiled coil</keyword>
<dbReference type="RefSeq" id="WP_051593140.1">
    <property type="nucleotide sequence ID" value="NZ_JAAZWO010000055.1"/>
</dbReference>